<reference evidence="5" key="1">
    <citation type="submission" date="2019-06" db="EMBL/GenBank/DDBJ databases">
        <title>Gordonia isolated from sludge of a wastewater treatment plant.</title>
        <authorList>
            <person name="Tamura T."/>
            <person name="Aoyama K."/>
            <person name="Kang Y."/>
            <person name="Saito S."/>
            <person name="Akiyama N."/>
            <person name="Yazawa K."/>
            <person name="Gonoi T."/>
            <person name="Mikami Y."/>
        </authorList>
    </citation>
    <scope>NUCLEOTIDE SEQUENCE [LARGE SCALE GENOMIC DNA]</scope>
    <source>
        <strain evidence="5">NBRC 107696</strain>
    </source>
</reference>
<proteinExistence type="predicted"/>
<dbReference type="OrthoDB" id="3606263at2"/>
<evidence type="ECO:0000256" key="1">
    <source>
        <dbReference type="SAM" id="MobiDB-lite"/>
    </source>
</evidence>
<dbReference type="NCBIfam" id="TIGR00996">
    <property type="entry name" value="Mtu_fam_mce"/>
    <property type="match status" value="1"/>
</dbReference>
<dbReference type="Pfam" id="PF02470">
    <property type="entry name" value="MlaD"/>
    <property type="match status" value="1"/>
</dbReference>
<accession>A0A7I9VDC8</accession>
<evidence type="ECO:0000313" key="5">
    <source>
        <dbReference type="Proteomes" id="UP000444960"/>
    </source>
</evidence>
<feature type="domain" description="Mammalian cell entry C-terminal" evidence="3">
    <location>
        <begin position="123"/>
        <end position="303"/>
    </location>
</feature>
<sequence length="386" mass="41618">MMGWLREHKIMVGNLSLVLVMLLGLAYLAFGSLSWRPWQGTYDVTVHFPQSGGLQDTSKVMLRGSQIGSVRSIQVTPKDVVVTMRLDDDVKINKNAKVSALGLSAAGEQYVNFTPTTDDGPFLEDGSTIDVGQTHVTVAFASMLQSTLDVVSEIDPPKLTATLKQLEIALNDRGPNQLRSIFQSGGVIFADLARTLPETTRLIQNLGTIFKTTANAQPDLERLARGFNTVASAAAAADGELRELLGQGPAQFSSLAGSLATITDPLSDIVKQFTDIARQGALRAPTMATLFPSIRDGSIQAQKMFHDGAWWVLASIYPRPSCNYSIAQTPPTKVLELTVPKNLYCVTNDPTLQTRGAANAPRPKGDDTAGPPPNYDPNARTVPLDR</sequence>
<feature type="domain" description="Mce/MlaD" evidence="2">
    <location>
        <begin position="41"/>
        <end position="115"/>
    </location>
</feature>
<feature type="region of interest" description="Disordered" evidence="1">
    <location>
        <begin position="352"/>
        <end position="386"/>
    </location>
</feature>
<evidence type="ECO:0000259" key="2">
    <source>
        <dbReference type="Pfam" id="PF02470"/>
    </source>
</evidence>
<dbReference type="PANTHER" id="PTHR33371">
    <property type="entry name" value="INTERMEMBRANE PHOSPHOLIPID TRANSPORT SYSTEM BINDING PROTEIN MLAD-RELATED"/>
    <property type="match status" value="1"/>
</dbReference>
<dbReference type="RefSeq" id="WP_161896837.1">
    <property type="nucleotide sequence ID" value="NZ_BJOV01000005.1"/>
</dbReference>
<dbReference type="AlphaFoldDB" id="A0A7I9VDC8"/>
<organism evidence="4 5">
    <name type="scientific">Gordonia spumicola</name>
    <dbReference type="NCBI Taxonomy" id="589161"/>
    <lineage>
        <taxon>Bacteria</taxon>
        <taxon>Bacillati</taxon>
        <taxon>Actinomycetota</taxon>
        <taxon>Actinomycetes</taxon>
        <taxon>Mycobacteriales</taxon>
        <taxon>Gordoniaceae</taxon>
        <taxon>Gordonia</taxon>
    </lineage>
</organism>
<evidence type="ECO:0000313" key="4">
    <source>
        <dbReference type="EMBL" id="GEE03304.1"/>
    </source>
</evidence>
<dbReference type="InterPro" id="IPR003399">
    <property type="entry name" value="Mce/MlaD"/>
</dbReference>
<name>A0A7I9VDC8_9ACTN</name>
<dbReference type="Proteomes" id="UP000444960">
    <property type="component" value="Unassembled WGS sequence"/>
</dbReference>
<dbReference type="InterPro" id="IPR052336">
    <property type="entry name" value="MlaD_Phospholipid_Transporter"/>
</dbReference>
<dbReference type="GO" id="GO:0005576">
    <property type="term" value="C:extracellular region"/>
    <property type="evidence" value="ECO:0007669"/>
    <property type="project" value="TreeGrafter"/>
</dbReference>
<keyword evidence="5" id="KW-1185">Reference proteome</keyword>
<dbReference type="InterPro" id="IPR024516">
    <property type="entry name" value="Mce_C"/>
</dbReference>
<dbReference type="EMBL" id="BJOV01000005">
    <property type="protein sequence ID" value="GEE03304.1"/>
    <property type="molecule type" value="Genomic_DNA"/>
</dbReference>
<comment type="caution">
    <text evidence="4">The sequence shown here is derived from an EMBL/GenBank/DDBJ whole genome shotgun (WGS) entry which is preliminary data.</text>
</comment>
<protein>
    <submittedName>
        <fullName evidence="4">Putative Mce family protein</fullName>
    </submittedName>
</protein>
<dbReference type="Pfam" id="PF11887">
    <property type="entry name" value="Mce4_CUP1"/>
    <property type="match status" value="1"/>
</dbReference>
<evidence type="ECO:0000259" key="3">
    <source>
        <dbReference type="Pfam" id="PF11887"/>
    </source>
</evidence>
<gene>
    <name evidence="4" type="ORF">nbrc107696_37500</name>
</gene>
<dbReference type="InterPro" id="IPR005693">
    <property type="entry name" value="Mce"/>
</dbReference>
<dbReference type="PANTHER" id="PTHR33371:SF16">
    <property type="entry name" value="MCE-FAMILY PROTEIN MCE3F"/>
    <property type="match status" value="1"/>
</dbReference>